<dbReference type="EMBL" id="UGMN01000004">
    <property type="protein sequence ID" value="STV56340.1"/>
    <property type="molecule type" value="Genomic_DNA"/>
</dbReference>
<evidence type="ECO:0000259" key="1">
    <source>
        <dbReference type="Pfam" id="PF17948"/>
    </source>
</evidence>
<dbReference type="Proteomes" id="UP000254387">
    <property type="component" value="Unassembled WGS sequence"/>
</dbReference>
<reference evidence="2 3" key="1">
    <citation type="submission" date="2018-06" db="EMBL/GenBank/DDBJ databases">
        <authorList>
            <consortium name="Pathogen Informatics"/>
            <person name="Doyle S."/>
        </authorList>
    </citation>
    <scope>NUCLEOTIDE SEQUENCE [LARGE SCALE GENOMIC DNA]</scope>
    <source>
        <strain evidence="2 3">NCTC5053</strain>
    </source>
</reference>
<dbReference type="InterPro" id="IPR040480">
    <property type="entry name" value="DnaT_DNA_bind"/>
</dbReference>
<dbReference type="Pfam" id="PF17948">
    <property type="entry name" value="DnaT"/>
    <property type="match status" value="1"/>
</dbReference>
<evidence type="ECO:0000313" key="3">
    <source>
        <dbReference type="Proteomes" id="UP000254387"/>
    </source>
</evidence>
<sequence>MARIRTIKPEFWTDEDMAEVSEPACLLAIGLLNYADDEGYFNANPKLIKAAVFPIREPSVPIPVLIRELSNCGYLSMFSTPDGKHFGVITNFLKHQAVNKPKESKIKGLPLVPYEYGTDTVQVPLGMDQGSGIREIKTPLSAREVIQVPPVVVDGIGEPIGKFTMHENWKPSEDFVMRARTWGHALPADGYKKSDLIEFITYWMAEGNVMQHVQWEQKFARLLMNRKKRAAGKRGESSDDEVPHWNSLKAGRISYE</sequence>
<feature type="domain" description="DnaT DNA-binding" evidence="1">
    <location>
        <begin position="163"/>
        <end position="231"/>
    </location>
</feature>
<dbReference type="Gene3D" id="1.10.8.1180">
    <property type="match status" value="1"/>
</dbReference>
<protein>
    <submittedName>
        <fullName evidence="2">Primosomal protein I</fullName>
    </submittedName>
</protein>
<organism evidence="2 3">
    <name type="scientific">Klebsiella pneumoniae</name>
    <dbReference type="NCBI Taxonomy" id="573"/>
    <lineage>
        <taxon>Bacteria</taxon>
        <taxon>Pseudomonadati</taxon>
        <taxon>Pseudomonadota</taxon>
        <taxon>Gammaproteobacteria</taxon>
        <taxon>Enterobacterales</taxon>
        <taxon>Enterobacteriaceae</taxon>
        <taxon>Klebsiella/Raoultella group</taxon>
        <taxon>Klebsiella</taxon>
        <taxon>Klebsiella pneumoniae complex</taxon>
    </lineage>
</organism>
<name>A0A378BYA9_KLEPN</name>
<accession>A0A378BYA9</accession>
<gene>
    <name evidence="2" type="primary">dnaT_2</name>
    <name evidence="2" type="ORF">NCTC5053_05929</name>
</gene>
<dbReference type="AlphaFoldDB" id="A0A378BYA9"/>
<evidence type="ECO:0000313" key="2">
    <source>
        <dbReference type="EMBL" id="STV56340.1"/>
    </source>
</evidence>
<proteinExistence type="predicted"/>